<feature type="region of interest" description="Disordered" evidence="1">
    <location>
        <begin position="24"/>
        <end position="57"/>
    </location>
</feature>
<comment type="caution">
    <text evidence="2">The sequence shown here is derived from an EMBL/GenBank/DDBJ whole genome shotgun (WGS) entry which is preliminary data.</text>
</comment>
<keyword evidence="3" id="KW-1185">Reference proteome</keyword>
<feature type="non-terminal residue" evidence="2">
    <location>
        <position position="1"/>
    </location>
</feature>
<gene>
    <name evidence="2" type="ORF">ATANTOWER_011453</name>
</gene>
<dbReference type="Proteomes" id="UP001345963">
    <property type="component" value="Unassembled WGS sequence"/>
</dbReference>
<organism evidence="2 3">
    <name type="scientific">Ataeniobius toweri</name>
    <dbReference type="NCBI Taxonomy" id="208326"/>
    <lineage>
        <taxon>Eukaryota</taxon>
        <taxon>Metazoa</taxon>
        <taxon>Chordata</taxon>
        <taxon>Craniata</taxon>
        <taxon>Vertebrata</taxon>
        <taxon>Euteleostomi</taxon>
        <taxon>Actinopterygii</taxon>
        <taxon>Neopterygii</taxon>
        <taxon>Teleostei</taxon>
        <taxon>Neoteleostei</taxon>
        <taxon>Acanthomorphata</taxon>
        <taxon>Ovalentaria</taxon>
        <taxon>Atherinomorphae</taxon>
        <taxon>Cyprinodontiformes</taxon>
        <taxon>Goodeidae</taxon>
        <taxon>Ataeniobius</taxon>
    </lineage>
</organism>
<proteinExistence type="predicted"/>
<protein>
    <submittedName>
        <fullName evidence="2">Uncharacterized protein</fullName>
    </submittedName>
</protein>
<reference evidence="2 3" key="1">
    <citation type="submission" date="2021-07" db="EMBL/GenBank/DDBJ databases">
        <authorList>
            <person name="Palmer J.M."/>
        </authorList>
    </citation>
    <scope>NUCLEOTIDE SEQUENCE [LARGE SCALE GENOMIC DNA]</scope>
    <source>
        <strain evidence="2 3">AT_MEX2019</strain>
        <tissue evidence="2">Muscle</tissue>
    </source>
</reference>
<evidence type="ECO:0000256" key="1">
    <source>
        <dbReference type="SAM" id="MobiDB-lite"/>
    </source>
</evidence>
<evidence type="ECO:0000313" key="2">
    <source>
        <dbReference type="EMBL" id="MED6255562.1"/>
    </source>
</evidence>
<dbReference type="EMBL" id="JAHUTI010071326">
    <property type="protein sequence ID" value="MED6255562.1"/>
    <property type="molecule type" value="Genomic_DNA"/>
</dbReference>
<accession>A0ABU7BYL9</accession>
<evidence type="ECO:0000313" key="3">
    <source>
        <dbReference type="Proteomes" id="UP001345963"/>
    </source>
</evidence>
<sequence length="115" mass="12864">EAMRHLPADLELLPSPLLLEQMEREAVQRRSPSAPLVAHPDLAEKPTSSSRCKKRRRGAPSCFSASEEVGPIPCSPCLTCGLQRVILHLRLPQHCRPSLLHLYPSHLHTLQLKIL</sequence>
<name>A0ABU7BYL9_9TELE</name>